<dbReference type="EMBL" id="SJZF01000011">
    <property type="protein sequence ID" value="TFU26149.1"/>
    <property type="molecule type" value="Genomic_DNA"/>
</dbReference>
<evidence type="ECO:0000313" key="2">
    <source>
        <dbReference type="Proteomes" id="UP000297668"/>
    </source>
</evidence>
<protein>
    <submittedName>
        <fullName evidence="1">Uncharacterized protein</fullName>
    </submittedName>
</protein>
<accession>A0A4Y9FCB8</accession>
<evidence type="ECO:0000313" key="1">
    <source>
        <dbReference type="EMBL" id="TFU26149.1"/>
    </source>
</evidence>
<reference evidence="1 2" key="1">
    <citation type="submission" date="2019-03" db="EMBL/GenBank/DDBJ databases">
        <title>Thermus tengchongensis species for the arsenic transformation mechanism.</title>
        <authorList>
            <person name="Yuan G.C."/>
        </authorList>
    </citation>
    <scope>NUCLEOTIDE SEQUENCE [LARGE SCALE GENOMIC DNA]</scope>
    <source>
        <strain evidence="1 2">15W</strain>
    </source>
</reference>
<name>A0A4Y9FCB8_9DEIN</name>
<dbReference type="AlphaFoldDB" id="A0A4Y9FCB8"/>
<proteinExistence type="predicted"/>
<comment type="caution">
    <text evidence="1">The sequence shown here is derived from an EMBL/GenBank/DDBJ whole genome shotgun (WGS) entry which is preliminary data.</text>
</comment>
<organism evidence="1 2">
    <name type="scientific">Thermus tengchongensis</name>
    <dbReference type="NCBI Taxonomy" id="1214928"/>
    <lineage>
        <taxon>Bacteria</taxon>
        <taxon>Thermotogati</taxon>
        <taxon>Deinococcota</taxon>
        <taxon>Deinococci</taxon>
        <taxon>Thermales</taxon>
        <taxon>Thermaceae</taxon>
        <taxon>Thermus</taxon>
    </lineage>
</organism>
<sequence>MVRVKFTIHYAEFELSGDLDQVAEDMRRLRRALLVAEREAADRFAWADYLPPTDRAEPRASGPAR</sequence>
<dbReference type="RefSeq" id="WP_135260266.1">
    <property type="nucleotide sequence ID" value="NZ_SJZF01000011.1"/>
</dbReference>
<gene>
    <name evidence="1" type="ORF">E0687_07085</name>
</gene>
<dbReference type="Proteomes" id="UP000297668">
    <property type="component" value="Unassembled WGS sequence"/>
</dbReference>